<dbReference type="Proteomes" id="UP000515292">
    <property type="component" value="Chromosome"/>
</dbReference>
<dbReference type="InterPro" id="IPR020904">
    <property type="entry name" value="Sc_DH/Rdtase_CS"/>
</dbReference>
<dbReference type="InterPro" id="IPR057326">
    <property type="entry name" value="KR_dom"/>
</dbReference>
<organism evidence="5 6">
    <name type="scientific">Sandaracinobacteroides saxicola</name>
    <dbReference type="NCBI Taxonomy" id="2759707"/>
    <lineage>
        <taxon>Bacteria</taxon>
        <taxon>Pseudomonadati</taxon>
        <taxon>Pseudomonadota</taxon>
        <taxon>Alphaproteobacteria</taxon>
        <taxon>Sphingomonadales</taxon>
        <taxon>Sphingosinicellaceae</taxon>
        <taxon>Sandaracinobacteroides</taxon>
    </lineage>
</organism>
<dbReference type="InterPro" id="IPR036291">
    <property type="entry name" value="NAD(P)-bd_dom_sf"/>
</dbReference>
<dbReference type="Gene3D" id="3.40.50.720">
    <property type="entry name" value="NAD(P)-binding Rossmann-like Domain"/>
    <property type="match status" value="1"/>
</dbReference>
<dbReference type="SMART" id="SM00822">
    <property type="entry name" value="PKS_KR"/>
    <property type="match status" value="1"/>
</dbReference>
<gene>
    <name evidence="5" type="ORF">H3309_06940</name>
</gene>
<dbReference type="PANTHER" id="PTHR44169">
    <property type="entry name" value="NADPH-DEPENDENT 1-ACYLDIHYDROXYACETONE PHOSPHATE REDUCTASE"/>
    <property type="match status" value="1"/>
</dbReference>
<keyword evidence="2" id="KW-0560">Oxidoreductase</keyword>
<evidence type="ECO:0000256" key="1">
    <source>
        <dbReference type="ARBA" id="ARBA00006484"/>
    </source>
</evidence>
<dbReference type="InterPro" id="IPR002347">
    <property type="entry name" value="SDR_fam"/>
</dbReference>
<dbReference type="Pfam" id="PF00106">
    <property type="entry name" value="adh_short"/>
    <property type="match status" value="1"/>
</dbReference>
<dbReference type="EMBL" id="CP059851">
    <property type="protein sequence ID" value="QMW24184.1"/>
    <property type="molecule type" value="Genomic_DNA"/>
</dbReference>
<evidence type="ECO:0000256" key="2">
    <source>
        <dbReference type="ARBA" id="ARBA00023002"/>
    </source>
</evidence>
<evidence type="ECO:0000256" key="3">
    <source>
        <dbReference type="SAM" id="MobiDB-lite"/>
    </source>
</evidence>
<protein>
    <submittedName>
        <fullName evidence="5">SDR family NAD(P)-dependent oxidoreductase</fullName>
    </submittedName>
</protein>
<feature type="region of interest" description="Disordered" evidence="3">
    <location>
        <begin position="179"/>
        <end position="199"/>
    </location>
</feature>
<dbReference type="PANTHER" id="PTHR44169:SF6">
    <property type="entry name" value="NADPH-DEPENDENT 1-ACYLDIHYDROXYACETONE PHOSPHATE REDUCTASE"/>
    <property type="match status" value="1"/>
</dbReference>
<evidence type="ECO:0000259" key="4">
    <source>
        <dbReference type="SMART" id="SM00822"/>
    </source>
</evidence>
<evidence type="ECO:0000313" key="5">
    <source>
        <dbReference type="EMBL" id="QMW24184.1"/>
    </source>
</evidence>
<dbReference type="AlphaFoldDB" id="A0A7G5ILE2"/>
<dbReference type="PROSITE" id="PS00061">
    <property type="entry name" value="ADH_SHORT"/>
    <property type="match status" value="1"/>
</dbReference>
<dbReference type="PRINTS" id="PR00081">
    <property type="entry name" value="GDHRDH"/>
</dbReference>
<comment type="similarity">
    <text evidence="1">Belongs to the short-chain dehydrogenases/reductases (SDR) family.</text>
</comment>
<sequence>MMSPPTILVTGASSGLGKAIAERLAAGGARVVGTSRHAATDGPIAASGLTMAQLDICDDVSVASLKNRLQEAGALPATIVLNAGFGISGAIEETPVDAARAQFDTNLLGAHRVVQAFLPSLRARGGGRLIVIGSLAGRIALPFQGFYSASKAALAAYAAALRIELRPFGIDVTLVEPGDHRTGFPDRRQPPADRHHSPYEPQQSRVLAAMIASEQAGASPESLADAVVHLTHTRGRHAGFAKASAFERLFLLLHRVLPAGPFQLLVRRAYGLD</sequence>
<keyword evidence="6" id="KW-1185">Reference proteome</keyword>
<dbReference type="GO" id="GO:0016491">
    <property type="term" value="F:oxidoreductase activity"/>
    <property type="evidence" value="ECO:0007669"/>
    <property type="project" value="UniProtKB-KW"/>
</dbReference>
<reference evidence="5 6" key="1">
    <citation type="submission" date="2020-07" db="EMBL/GenBank/DDBJ databases">
        <title>Complete genome sequence for Sandaracinobacter sp. M6.</title>
        <authorList>
            <person name="Tang Y."/>
            <person name="Liu Q."/>
            <person name="Guo Z."/>
            <person name="Lei P."/>
            <person name="Huang B."/>
        </authorList>
    </citation>
    <scope>NUCLEOTIDE SEQUENCE [LARGE SCALE GENOMIC DNA]</scope>
    <source>
        <strain evidence="5 6">M6</strain>
    </source>
</reference>
<feature type="domain" description="Ketoreductase" evidence="4">
    <location>
        <begin position="5"/>
        <end position="181"/>
    </location>
</feature>
<dbReference type="SUPFAM" id="SSF51735">
    <property type="entry name" value="NAD(P)-binding Rossmann-fold domains"/>
    <property type="match status" value="1"/>
</dbReference>
<name>A0A7G5ILE2_9SPHN</name>
<feature type="compositionally biased region" description="Basic and acidic residues" evidence="3">
    <location>
        <begin position="179"/>
        <end position="198"/>
    </location>
</feature>
<evidence type="ECO:0000313" key="6">
    <source>
        <dbReference type="Proteomes" id="UP000515292"/>
    </source>
</evidence>
<proteinExistence type="inferred from homology"/>
<accession>A0A7G5ILE2</accession>
<dbReference type="KEGG" id="sand:H3309_06940"/>